<name>A0A545UD82_9GAMM</name>
<dbReference type="AlphaFoldDB" id="A0A545UD82"/>
<dbReference type="GO" id="GO:0043200">
    <property type="term" value="P:response to amino acid"/>
    <property type="evidence" value="ECO:0007669"/>
    <property type="project" value="TreeGrafter"/>
</dbReference>
<dbReference type="Gene3D" id="1.10.10.10">
    <property type="entry name" value="Winged helix-like DNA-binding domain superfamily/Winged helix DNA-binding domain"/>
    <property type="match status" value="1"/>
</dbReference>
<dbReference type="Pfam" id="PF01037">
    <property type="entry name" value="AsnC_trans_reg"/>
    <property type="match status" value="1"/>
</dbReference>
<accession>A0A545UD82</accession>
<sequence length="168" mass="19408">MNNSQQLDRIDIAILAELQRNGRIKNVDLAEKVALSASPCLQRVKRLEKMGFITRYCAEIEINKITEVVEVFTQITISKHTLEDHSYFEREITKIPEVMECYLVSGGYDYLVKFTCRSIIHYQNTIQQLLDSELGIFKYHSYVVMKTIASKREYPISHLTKNLPASSS</sequence>
<dbReference type="GO" id="GO:0005829">
    <property type="term" value="C:cytosol"/>
    <property type="evidence" value="ECO:0007669"/>
    <property type="project" value="TreeGrafter"/>
</dbReference>
<evidence type="ECO:0000256" key="2">
    <source>
        <dbReference type="ARBA" id="ARBA00023125"/>
    </source>
</evidence>
<evidence type="ECO:0000313" key="5">
    <source>
        <dbReference type="EMBL" id="TQV87422.1"/>
    </source>
</evidence>
<dbReference type="InterPro" id="IPR011991">
    <property type="entry name" value="ArsR-like_HTH"/>
</dbReference>
<dbReference type="GO" id="GO:0006355">
    <property type="term" value="P:regulation of DNA-templated transcription"/>
    <property type="evidence" value="ECO:0007669"/>
    <property type="project" value="UniProtKB-ARBA"/>
</dbReference>
<evidence type="ECO:0000259" key="4">
    <source>
        <dbReference type="PROSITE" id="PS50956"/>
    </source>
</evidence>
<feature type="domain" description="HTH asnC-type" evidence="4">
    <location>
        <begin position="7"/>
        <end position="109"/>
    </location>
</feature>
<gene>
    <name evidence="5" type="ORF">FLL46_13340</name>
</gene>
<dbReference type="InterPro" id="IPR011008">
    <property type="entry name" value="Dimeric_a/b-barrel"/>
</dbReference>
<dbReference type="SUPFAM" id="SSF54909">
    <property type="entry name" value="Dimeric alpha+beta barrel"/>
    <property type="match status" value="1"/>
</dbReference>
<dbReference type="Gene3D" id="3.30.70.920">
    <property type="match status" value="1"/>
</dbReference>
<keyword evidence="2" id="KW-0238">DNA-binding</keyword>
<evidence type="ECO:0000256" key="1">
    <source>
        <dbReference type="ARBA" id="ARBA00023015"/>
    </source>
</evidence>
<evidence type="ECO:0000256" key="3">
    <source>
        <dbReference type="ARBA" id="ARBA00023163"/>
    </source>
</evidence>
<dbReference type="Proteomes" id="UP000315439">
    <property type="component" value="Unassembled WGS sequence"/>
</dbReference>
<dbReference type="EMBL" id="VIKS01000008">
    <property type="protein sequence ID" value="TQV87422.1"/>
    <property type="molecule type" value="Genomic_DNA"/>
</dbReference>
<dbReference type="RefSeq" id="WP_142894141.1">
    <property type="nucleotide sequence ID" value="NZ_ML660164.1"/>
</dbReference>
<dbReference type="PANTHER" id="PTHR30154">
    <property type="entry name" value="LEUCINE-RESPONSIVE REGULATORY PROTEIN"/>
    <property type="match status" value="1"/>
</dbReference>
<reference evidence="5 6" key="1">
    <citation type="submission" date="2019-07" db="EMBL/GenBank/DDBJ databases">
        <title>Draft genome for Aliikangiella sp. M105.</title>
        <authorList>
            <person name="Wang G."/>
        </authorList>
    </citation>
    <scope>NUCLEOTIDE SEQUENCE [LARGE SCALE GENOMIC DNA]</scope>
    <source>
        <strain evidence="5 6">M105</strain>
    </source>
</reference>
<organism evidence="5 6">
    <name type="scientific">Aliikangiella coralliicola</name>
    <dbReference type="NCBI Taxonomy" id="2592383"/>
    <lineage>
        <taxon>Bacteria</taxon>
        <taxon>Pseudomonadati</taxon>
        <taxon>Pseudomonadota</taxon>
        <taxon>Gammaproteobacteria</taxon>
        <taxon>Oceanospirillales</taxon>
        <taxon>Pleioneaceae</taxon>
        <taxon>Aliikangiella</taxon>
    </lineage>
</organism>
<dbReference type="InterPro" id="IPR019888">
    <property type="entry name" value="Tscrpt_reg_AsnC-like"/>
</dbReference>
<dbReference type="PANTHER" id="PTHR30154:SF34">
    <property type="entry name" value="TRANSCRIPTIONAL REGULATOR AZLB"/>
    <property type="match status" value="1"/>
</dbReference>
<keyword evidence="6" id="KW-1185">Reference proteome</keyword>
<comment type="caution">
    <text evidence="5">The sequence shown here is derived from an EMBL/GenBank/DDBJ whole genome shotgun (WGS) entry which is preliminary data.</text>
</comment>
<dbReference type="PRINTS" id="PR00033">
    <property type="entry name" value="HTHASNC"/>
</dbReference>
<evidence type="ECO:0000313" key="6">
    <source>
        <dbReference type="Proteomes" id="UP000315439"/>
    </source>
</evidence>
<dbReference type="InterPro" id="IPR036388">
    <property type="entry name" value="WH-like_DNA-bd_sf"/>
</dbReference>
<dbReference type="InterPro" id="IPR000485">
    <property type="entry name" value="AsnC-type_HTH_dom"/>
</dbReference>
<keyword evidence="3" id="KW-0804">Transcription</keyword>
<dbReference type="GO" id="GO:0043565">
    <property type="term" value="F:sequence-specific DNA binding"/>
    <property type="evidence" value="ECO:0007669"/>
    <property type="project" value="InterPro"/>
</dbReference>
<dbReference type="Pfam" id="PF13412">
    <property type="entry name" value="HTH_24"/>
    <property type="match status" value="1"/>
</dbReference>
<dbReference type="PROSITE" id="PS50956">
    <property type="entry name" value="HTH_ASNC_2"/>
    <property type="match status" value="1"/>
</dbReference>
<dbReference type="SUPFAM" id="SSF46785">
    <property type="entry name" value="Winged helix' DNA-binding domain"/>
    <property type="match status" value="1"/>
</dbReference>
<dbReference type="CDD" id="cd00090">
    <property type="entry name" value="HTH_ARSR"/>
    <property type="match status" value="1"/>
</dbReference>
<dbReference type="InterPro" id="IPR036390">
    <property type="entry name" value="WH_DNA-bd_sf"/>
</dbReference>
<dbReference type="SMART" id="SM00344">
    <property type="entry name" value="HTH_ASNC"/>
    <property type="match status" value="1"/>
</dbReference>
<protein>
    <submittedName>
        <fullName evidence="5">Lrp/AsnC family transcriptional regulator</fullName>
    </submittedName>
</protein>
<dbReference type="InterPro" id="IPR019887">
    <property type="entry name" value="Tscrpt_reg_AsnC/Lrp_C"/>
</dbReference>
<keyword evidence="1" id="KW-0805">Transcription regulation</keyword>
<proteinExistence type="predicted"/>
<dbReference type="OrthoDB" id="8590699at2"/>